<feature type="transmembrane region" description="Helical" evidence="1">
    <location>
        <begin position="121"/>
        <end position="140"/>
    </location>
</feature>
<keyword evidence="1" id="KW-1133">Transmembrane helix</keyword>
<protein>
    <submittedName>
        <fullName evidence="2">Uncharacterized protein</fullName>
    </submittedName>
</protein>
<proteinExistence type="predicted"/>
<feature type="transmembrane region" description="Helical" evidence="1">
    <location>
        <begin position="215"/>
        <end position="233"/>
    </location>
</feature>
<dbReference type="Proteomes" id="UP001597119">
    <property type="component" value="Unassembled WGS sequence"/>
</dbReference>
<accession>A0ABD6CJC1</accession>
<feature type="transmembrane region" description="Helical" evidence="1">
    <location>
        <begin position="46"/>
        <end position="72"/>
    </location>
</feature>
<feature type="transmembrane region" description="Helical" evidence="1">
    <location>
        <begin position="167"/>
        <end position="188"/>
    </location>
</feature>
<feature type="transmembrane region" description="Helical" evidence="1">
    <location>
        <begin position="79"/>
        <end position="101"/>
    </location>
</feature>
<keyword evidence="1" id="KW-0472">Membrane</keyword>
<dbReference type="AlphaFoldDB" id="A0ABD6CJC1"/>
<evidence type="ECO:0000256" key="1">
    <source>
        <dbReference type="SAM" id="Phobius"/>
    </source>
</evidence>
<organism evidence="2 3">
    <name type="scientific">Halorientalis brevis</name>
    <dbReference type="NCBI Taxonomy" id="1126241"/>
    <lineage>
        <taxon>Archaea</taxon>
        <taxon>Methanobacteriati</taxon>
        <taxon>Methanobacteriota</taxon>
        <taxon>Stenosarchaea group</taxon>
        <taxon>Halobacteria</taxon>
        <taxon>Halobacteriales</taxon>
        <taxon>Haloarculaceae</taxon>
        <taxon>Halorientalis</taxon>
    </lineage>
</organism>
<reference evidence="2 3" key="1">
    <citation type="journal article" date="2019" name="Int. J. Syst. Evol. Microbiol.">
        <title>The Global Catalogue of Microorganisms (GCM) 10K type strain sequencing project: providing services to taxonomists for standard genome sequencing and annotation.</title>
        <authorList>
            <consortium name="The Broad Institute Genomics Platform"/>
            <consortium name="The Broad Institute Genome Sequencing Center for Infectious Disease"/>
            <person name="Wu L."/>
            <person name="Ma J."/>
        </authorList>
    </citation>
    <scope>NUCLEOTIDE SEQUENCE [LARGE SCALE GENOMIC DNA]</scope>
    <source>
        <strain evidence="2 3">CGMCC 1.12125</strain>
    </source>
</reference>
<keyword evidence="1" id="KW-0812">Transmembrane</keyword>
<gene>
    <name evidence="2" type="ORF">ACFR9U_20490</name>
</gene>
<dbReference type="RefSeq" id="WP_247381221.1">
    <property type="nucleotide sequence ID" value="NZ_JALLGV010000009.1"/>
</dbReference>
<dbReference type="EMBL" id="JBHUDJ010000015">
    <property type="protein sequence ID" value="MFD1589362.1"/>
    <property type="molecule type" value="Genomic_DNA"/>
</dbReference>
<name>A0ABD6CJC1_9EURY</name>
<comment type="caution">
    <text evidence="2">The sequence shown here is derived from an EMBL/GenBank/DDBJ whole genome shotgun (WGS) entry which is preliminary data.</text>
</comment>
<evidence type="ECO:0000313" key="2">
    <source>
        <dbReference type="EMBL" id="MFD1589362.1"/>
    </source>
</evidence>
<feature type="transmembrane region" description="Helical" evidence="1">
    <location>
        <begin position="245"/>
        <end position="265"/>
    </location>
</feature>
<sequence>MHSRLALRRGVASALLSALFVSGTFLAFTVLQAALASSLPATGQFLFVVVGSWGSSFVWYAPVLLAVVFVVGRGVTRRTLVGGVALIYLGHLSLAVVQRLVTPMVPLTPRVAAEPLVQVSRFLGIAVAYWIAFGGGYEFITLEAPAHPLLAVLTDTEIAMDLDVGRAAVAASVAGLLAVTGAVVTAFVQDLLVQPAGAPFPVTVSAGGTPANEAPIEWVVETAFMLAVLFVTGPEPTLRGVLKGLAVVFGVGALVRIAPALLPPYRPVDLWDPAGPILVPLGDGVLLLGIALAVWLALRDGFDRFQIRHDDRSVPE</sequence>
<feature type="transmembrane region" description="Helical" evidence="1">
    <location>
        <begin position="277"/>
        <end position="298"/>
    </location>
</feature>
<keyword evidence="3" id="KW-1185">Reference proteome</keyword>
<evidence type="ECO:0000313" key="3">
    <source>
        <dbReference type="Proteomes" id="UP001597119"/>
    </source>
</evidence>